<feature type="compositionally biased region" description="Basic and acidic residues" evidence="1">
    <location>
        <begin position="811"/>
        <end position="852"/>
    </location>
</feature>
<dbReference type="AlphaFoldDB" id="A0A6A4GJY3"/>
<reference evidence="2" key="1">
    <citation type="journal article" date="2019" name="Environ. Microbiol.">
        <title>Fungal ecological strategies reflected in gene transcription - a case study of two litter decomposers.</title>
        <authorList>
            <person name="Barbi F."/>
            <person name="Kohler A."/>
            <person name="Barry K."/>
            <person name="Baskaran P."/>
            <person name="Daum C."/>
            <person name="Fauchery L."/>
            <person name="Ihrmark K."/>
            <person name="Kuo A."/>
            <person name="LaButti K."/>
            <person name="Lipzen A."/>
            <person name="Morin E."/>
            <person name="Grigoriev I.V."/>
            <person name="Henrissat B."/>
            <person name="Lindahl B."/>
            <person name="Martin F."/>
        </authorList>
    </citation>
    <scope>NUCLEOTIDE SEQUENCE</scope>
    <source>
        <strain evidence="2">JB14</strain>
    </source>
</reference>
<proteinExistence type="predicted"/>
<organism evidence="2 3">
    <name type="scientific">Gymnopus androsaceus JB14</name>
    <dbReference type="NCBI Taxonomy" id="1447944"/>
    <lineage>
        <taxon>Eukaryota</taxon>
        <taxon>Fungi</taxon>
        <taxon>Dikarya</taxon>
        <taxon>Basidiomycota</taxon>
        <taxon>Agaricomycotina</taxon>
        <taxon>Agaricomycetes</taxon>
        <taxon>Agaricomycetidae</taxon>
        <taxon>Agaricales</taxon>
        <taxon>Marasmiineae</taxon>
        <taxon>Omphalotaceae</taxon>
        <taxon>Gymnopus</taxon>
    </lineage>
</organism>
<feature type="compositionally biased region" description="Basic and acidic residues" evidence="1">
    <location>
        <begin position="775"/>
        <end position="804"/>
    </location>
</feature>
<evidence type="ECO:0000256" key="1">
    <source>
        <dbReference type="SAM" id="MobiDB-lite"/>
    </source>
</evidence>
<feature type="region of interest" description="Disordered" evidence="1">
    <location>
        <begin position="479"/>
        <end position="508"/>
    </location>
</feature>
<feature type="compositionally biased region" description="Basic and acidic residues" evidence="1">
    <location>
        <begin position="861"/>
        <end position="879"/>
    </location>
</feature>
<accession>A0A6A4GJY3</accession>
<dbReference type="EMBL" id="ML769953">
    <property type="protein sequence ID" value="KAE9385700.1"/>
    <property type="molecule type" value="Genomic_DNA"/>
</dbReference>
<protein>
    <submittedName>
        <fullName evidence="2">Uncharacterized protein</fullName>
    </submittedName>
</protein>
<sequence length="885" mass="100978">MVLYSYATPEIPYELPDEALRVPTLYGHILSEKGEDLRRWGDDQPVQIGAGFEEFKGWACAFSEEIPRGNSEQYHGRLFAGHYLPGIDSTDPSYGDRNERIFEFFSFNSRQNPYFGGRRVPEDYRQPFTKPHFSDGSMGKSDPTLMPQLHDPRFPSLPFIRLLDYARKDLKNRPEYENLYEVWHSDDTTFLYDGYAQNNYIKAMVSRREYLEKRHQFNIARSGPFLARWPKLLDSWVGLLPSVEEIESFGTPMAFGNYVPQMAAIQRRFKIAESWNTMSDVLIEKQLDASQGLSISRSDTQDARFMGIWGNEMNPSMLKWYLYVAQIPVFWVHYRMDPDEPELPPNVPKFVNLIEGTAMSSYLVEARSFKLRDAAGRPTYYQTVFVDEAAVSLKASQIAVRNTRSFSTEESSIVISSGPVAATDTVAAADTVAATDRQKAGVLELSDYMSVLKLGLKKMSIIEEAIDLDEDEEIEIIETPRKAQEEERNAKEEQEHEAKEEQEQKVKEEDLDLDLGAVQGVAAQFGELNLMLPETVEDHAMVLVSSVNGGPDDDIAPSGIHNPPQPDLMAMDCSGLEADFTSTNVGGMENLQVEAQTSSQSSGAVSLSTAATVDNLKRKPESQQQNLKHPHFDPIPNPNIPQGPPMFINISDHPTCFLVVQERTEQDISGFLQFTDLYVSSSRFRGIRFVRQGNASLFFIKTGSVDDAITVTENLLDPRNVHKCKVFYTQDTVWHFLYPHEEVRKSSLDAEWEDVAPQPPSSRHQTGLKHRAGRKITEKRRMWGDDVDRFSAKGDRRNNRREGPSRYQHSRYSERERVGHGRDRYWDSEQEREGPSRNQRWRSDSAQEREGPGRNQSWRYSEWERESRAGGGSRARDSYARGGRR</sequence>
<keyword evidence="3" id="KW-1185">Reference proteome</keyword>
<feature type="region of interest" description="Disordered" evidence="1">
    <location>
        <begin position="752"/>
        <end position="885"/>
    </location>
</feature>
<evidence type="ECO:0000313" key="2">
    <source>
        <dbReference type="EMBL" id="KAE9385700.1"/>
    </source>
</evidence>
<dbReference type="Proteomes" id="UP000799118">
    <property type="component" value="Unassembled WGS sequence"/>
</dbReference>
<name>A0A6A4GJY3_9AGAR</name>
<feature type="region of interest" description="Disordered" evidence="1">
    <location>
        <begin position="615"/>
        <end position="634"/>
    </location>
</feature>
<evidence type="ECO:0000313" key="3">
    <source>
        <dbReference type="Proteomes" id="UP000799118"/>
    </source>
</evidence>
<dbReference type="OrthoDB" id="3066419at2759"/>
<gene>
    <name evidence="2" type="ORF">BT96DRAFT_1006788</name>
</gene>